<dbReference type="Pfam" id="PF03710">
    <property type="entry name" value="GlnE"/>
    <property type="match status" value="2"/>
</dbReference>
<keyword evidence="6" id="KW-0511">Multifunctional enzyme</keyword>
<dbReference type="NCBIfam" id="NF010706">
    <property type="entry name" value="PRK14108.1"/>
    <property type="match status" value="1"/>
</dbReference>
<feature type="domain" description="PII-uridylyltransferase/Glutamine-synthetase adenylyltransferase" evidence="8">
    <location>
        <begin position="808"/>
        <end position="877"/>
    </location>
</feature>
<evidence type="ECO:0000256" key="5">
    <source>
        <dbReference type="ARBA" id="ARBA00022842"/>
    </source>
</evidence>
<dbReference type="InterPro" id="IPR023057">
    <property type="entry name" value="GlnE"/>
</dbReference>
<evidence type="ECO:0000313" key="9">
    <source>
        <dbReference type="EMBL" id="RJL08508.1"/>
    </source>
</evidence>
<dbReference type="CDD" id="cd05401">
    <property type="entry name" value="NT_GlnE_GlnD_like"/>
    <property type="match status" value="2"/>
</dbReference>
<dbReference type="GO" id="GO:0047388">
    <property type="term" value="F:[glutamine synthetase]-adenylyl-L-tyrosine phosphorylase activity"/>
    <property type="evidence" value="ECO:0007669"/>
    <property type="project" value="UniProtKB-EC"/>
</dbReference>
<feature type="domain" description="Glutamate-ammonia ligase adenylyltransferase repeated" evidence="7">
    <location>
        <begin position="39"/>
        <end position="270"/>
    </location>
</feature>
<dbReference type="Gene3D" id="1.20.120.330">
    <property type="entry name" value="Nucleotidyltransferases domain 2"/>
    <property type="match status" value="2"/>
</dbReference>
<keyword evidence="2 9" id="KW-0548">Nucleotidyltransferase</keyword>
<organism evidence="9 10">
    <name type="scientific">Paracoccus siganidrum</name>
    <dbReference type="NCBI Taxonomy" id="1276757"/>
    <lineage>
        <taxon>Bacteria</taxon>
        <taxon>Pseudomonadati</taxon>
        <taxon>Pseudomonadota</taxon>
        <taxon>Alphaproteobacteria</taxon>
        <taxon>Rhodobacterales</taxon>
        <taxon>Paracoccaceae</taxon>
        <taxon>Paracoccus</taxon>
    </lineage>
</organism>
<dbReference type="PANTHER" id="PTHR30621:SF0">
    <property type="entry name" value="BIFUNCTIONAL GLUTAMINE SYNTHETASE ADENYLYLTRANSFERASE_ADENYLYL-REMOVING ENZYME"/>
    <property type="match status" value="1"/>
</dbReference>
<evidence type="ECO:0000256" key="3">
    <source>
        <dbReference type="ARBA" id="ARBA00022741"/>
    </source>
</evidence>
<proteinExistence type="predicted"/>
<dbReference type="InterPro" id="IPR005190">
    <property type="entry name" value="GlnE_rpt_dom"/>
</dbReference>
<comment type="caution">
    <text evidence="9">The sequence shown here is derived from an EMBL/GenBank/DDBJ whole genome shotgun (WGS) entry which is preliminary data.</text>
</comment>
<keyword evidence="5" id="KW-0460">Magnesium</keyword>
<sequence>MDFAARITRHPLPLDPARAQAAAALFAGLPQPVRDLVAGVAGTSPYLAGLLEREADWLPGALDHEDVVARETAGFDELDAADLGIALRRAKRRVALYAALADLGGVWPLEKVTGALSDLADRATDLALRAHVAHEARRGKLPATDADAGGIFALAMGKGGARELNYSSDIDLIVLYDDDAYAPDDQFEARAALIRATRKMAATLSDVTGHGYVFRTDLRLRPDAAVTPVCISISAALAYYEAEGRTWERAAYIKARPCAGDIAAGQRFLRELRPFVWRKHLDFAAIQDAHDMRLRIREHKGLGGRLEVAGHDLKLGRGGIREIEFFTQTRQLIAGGRDPDLRMRDTVGGLAALAAKGWIPPEVAAELTAHYRAHRDIEHRIQMVNDAQTHALPKDRDGLAVIAAMMGEGDVEGWCERLKARLERVHELTESFFAPGEAAERPDLSDDARAIIDRWQSYPALRSQRAQQIFKRVEPELLSRMARAGHPDETLARFDAFLAGLPAGVQLFSLFEANPQLIELIVDICGTAPGLAAYLARHSAVLDAVLGGSFFAPWPGVPGLGAALSAALASALNAPGGGYERALDAARRWAHEWHFRIGVHHLRGLIDADEAALQYADLAEASLAALFPVTAADFARRHGPPPGRGAVVLGMGSLGARLLNAGSDLDLIVIYDAAGVDASEGPRVLATRAYYARLTQAMITALSAPTAEGRLYEVDMRLRPSGRQGPVATSVQSFENYQMTEAWTWEHLALTRARVVARVGTAAEALAGEVEALRGSVLRERGGDPRVMPDLARMREKIFAARQPADPYEAKLGPGRLQDIDLLAQSCALRAGDAARGTLAQLRAGRRAGLLGAAETEELASAQRFLWRLHASGRLLTEGRLDPEEIGLGGQEFLLRETGCADLPQLLERLAERTTRAGTLIASFMPPSAVGAAD</sequence>
<evidence type="ECO:0000313" key="10">
    <source>
        <dbReference type="Proteomes" id="UP000283587"/>
    </source>
</evidence>
<evidence type="ECO:0000256" key="6">
    <source>
        <dbReference type="ARBA" id="ARBA00023268"/>
    </source>
</evidence>
<feature type="domain" description="PII-uridylyltransferase/Glutamine-synthetase adenylyltransferase" evidence="8">
    <location>
        <begin position="291"/>
        <end position="433"/>
    </location>
</feature>
<dbReference type="InterPro" id="IPR043519">
    <property type="entry name" value="NT_sf"/>
</dbReference>
<dbReference type="SUPFAM" id="SSF81593">
    <property type="entry name" value="Nucleotidyltransferase substrate binding subunit/domain"/>
    <property type="match status" value="2"/>
</dbReference>
<evidence type="ECO:0000256" key="1">
    <source>
        <dbReference type="ARBA" id="ARBA00022679"/>
    </source>
</evidence>
<dbReference type="GO" id="GO:0005524">
    <property type="term" value="F:ATP binding"/>
    <property type="evidence" value="ECO:0007669"/>
    <property type="project" value="UniProtKB-KW"/>
</dbReference>
<evidence type="ECO:0000259" key="8">
    <source>
        <dbReference type="Pfam" id="PF08335"/>
    </source>
</evidence>
<name>A0A419A470_9RHOB</name>
<evidence type="ECO:0000256" key="4">
    <source>
        <dbReference type="ARBA" id="ARBA00022840"/>
    </source>
</evidence>
<keyword evidence="1 9" id="KW-0808">Transferase</keyword>
<dbReference type="EMBL" id="QZEW01000074">
    <property type="protein sequence ID" value="RJL08508.1"/>
    <property type="molecule type" value="Genomic_DNA"/>
</dbReference>
<dbReference type="GO" id="GO:0000820">
    <property type="term" value="P:regulation of glutamine family amino acid metabolic process"/>
    <property type="evidence" value="ECO:0007669"/>
    <property type="project" value="TreeGrafter"/>
</dbReference>
<dbReference type="Proteomes" id="UP000283587">
    <property type="component" value="Unassembled WGS sequence"/>
</dbReference>
<dbReference type="InterPro" id="IPR013546">
    <property type="entry name" value="PII_UdlTrfase/GS_AdlTrfase"/>
</dbReference>
<reference evidence="10" key="1">
    <citation type="submission" date="2018-09" db="EMBL/GenBank/DDBJ databases">
        <title>Paracoccus onubensis nov. sp. a moderate halophilic bacterium isolated from Gruta de las Maravillas (Aracena, Spain).</title>
        <authorList>
            <person name="Jurado V."/>
            <person name="Gutierrez-Patricio S."/>
            <person name="Gonzalez-Pimentel J.L."/>
            <person name="Miller A.Z."/>
            <person name="Laiz L."/>
            <person name="Saiz-Jimenez C."/>
        </authorList>
    </citation>
    <scope>NUCLEOTIDE SEQUENCE [LARGE SCALE GENOMIC DNA]</scope>
    <source>
        <strain evidence="10">DSM 26381</strain>
    </source>
</reference>
<accession>A0A419A470</accession>
<dbReference type="EC" id="2.7.7.89" evidence="9"/>
<keyword evidence="3" id="KW-0547">Nucleotide-binding</keyword>
<evidence type="ECO:0000256" key="2">
    <source>
        <dbReference type="ARBA" id="ARBA00022695"/>
    </source>
</evidence>
<dbReference type="Pfam" id="PF08335">
    <property type="entry name" value="GlnD_UR_UTase"/>
    <property type="match status" value="2"/>
</dbReference>
<feature type="domain" description="Glutamate-ammonia ligase adenylyltransferase repeated" evidence="7">
    <location>
        <begin position="520"/>
        <end position="758"/>
    </location>
</feature>
<dbReference type="RefSeq" id="WP_119899452.1">
    <property type="nucleotide sequence ID" value="NZ_QNRC01000027.1"/>
</dbReference>
<keyword evidence="4" id="KW-0067">ATP-binding</keyword>
<dbReference type="PANTHER" id="PTHR30621">
    <property type="entry name" value="GLUTAMINE SYNTHETASE ADENYLYLTRANSFERASE"/>
    <property type="match status" value="1"/>
</dbReference>
<evidence type="ECO:0000259" key="7">
    <source>
        <dbReference type="Pfam" id="PF03710"/>
    </source>
</evidence>
<dbReference type="GO" id="GO:0005829">
    <property type="term" value="C:cytosol"/>
    <property type="evidence" value="ECO:0007669"/>
    <property type="project" value="TreeGrafter"/>
</dbReference>
<dbReference type="SUPFAM" id="SSF81301">
    <property type="entry name" value="Nucleotidyltransferase"/>
    <property type="match status" value="2"/>
</dbReference>
<protein>
    <submittedName>
        <fullName evidence="9">Bifunctional [glutamine synthetase] adenylyltransferase/[glutamine synthetase]-adenylyl-L-tyrosine phosphorylase</fullName>
        <ecNumber evidence="9">2.7.7.89</ecNumber>
    </submittedName>
</protein>
<gene>
    <name evidence="9" type="ORF">D3P05_16075</name>
</gene>
<dbReference type="GO" id="GO:0008882">
    <property type="term" value="F:[glutamate-ammonia-ligase] adenylyltransferase activity"/>
    <property type="evidence" value="ECO:0007669"/>
    <property type="project" value="InterPro"/>
</dbReference>
<dbReference type="OrthoDB" id="9759366at2"/>
<keyword evidence="10" id="KW-1185">Reference proteome</keyword>
<dbReference type="Gene3D" id="3.30.460.10">
    <property type="entry name" value="Beta Polymerase, domain 2"/>
    <property type="match status" value="2"/>
</dbReference>
<dbReference type="AlphaFoldDB" id="A0A419A470"/>